<gene>
    <name evidence="1" type="ORF">BDV23DRAFT_186710</name>
</gene>
<dbReference type="AlphaFoldDB" id="A0A5N7BZX2"/>
<dbReference type="OrthoDB" id="2149705at2759"/>
<dbReference type="EMBL" id="ML735300">
    <property type="protein sequence ID" value="KAE8387037.1"/>
    <property type="molecule type" value="Genomic_DNA"/>
</dbReference>
<dbReference type="Proteomes" id="UP000326877">
    <property type="component" value="Unassembled WGS sequence"/>
</dbReference>
<protein>
    <submittedName>
        <fullName evidence="1">Uncharacterized protein</fullName>
    </submittedName>
</protein>
<organism evidence="1">
    <name type="scientific">Petromyces alliaceus</name>
    <name type="common">Aspergillus alliaceus</name>
    <dbReference type="NCBI Taxonomy" id="209559"/>
    <lineage>
        <taxon>Eukaryota</taxon>
        <taxon>Fungi</taxon>
        <taxon>Dikarya</taxon>
        <taxon>Ascomycota</taxon>
        <taxon>Pezizomycotina</taxon>
        <taxon>Eurotiomycetes</taxon>
        <taxon>Eurotiomycetidae</taxon>
        <taxon>Eurotiales</taxon>
        <taxon>Aspergillaceae</taxon>
        <taxon>Aspergillus</taxon>
        <taxon>Aspergillus subgen. Circumdati</taxon>
    </lineage>
</organism>
<name>A0A5N7BZX2_PETAA</name>
<sequence>MPKQKPSASKPRPITIESKTKNFAAISYRPVSVASGSTLQSPFHISYVISIPPGKVPDEVREDRGIGNADFSAGQKVSNYAYQMLDLWRLTQPIGLKLAISKRLLKGPPQK</sequence>
<accession>A0A5N7BZX2</accession>
<proteinExistence type="predicted"/>
<evidence type="ECO:0000313" key="1">
    <source>
        <dbReference type="EMBL" id="KAE8387037.1"/>
    </source>
</evidence>
<reference evidence="1" key="1">
    <citation type="submission" date="2019-04" db="EMBL/GenBank/DDBJ databases">
        <title>Friends and foes A comparative genomics studyof 23 Aspergillus species from section Flavi.</title>
        <authorList>
            <consortium name="DOE Joint Genome Institute"/>
            <person name="Kjaerbolling I."/>
            <person name="Vesth T."/>
            <person name="Frisvad J.C."/>
            <person name="Nybo J.L."/>
            <person name="Theobald S."/>
            <person name="Kildgaard S."/>
            <person name="Isbrandt T."/>
            <person name="Kuo A."/>
            <person name="Sato A."/>
            <person name="Lyhne E.K."/>
            <person name="Kogle M.E."/>
            <person name="Wiebenga A."/>
            <person name="Kun R.S."/>
            <person name="Lubbers R.J."/>
            <person name="Makela M.R."/>
            <person name="Barry K."/>
            <person name="Chovatia M."/>
            <person name="Clum A."/>
            <person name="Daum C."/>
            <person name="Haridas S."/>
            <person name="He G."/>
            <person name="LaButti K."/>
            <person name="Lipzen A."/>
            <person name="Mondo S."/>
            <person name="Riley R."/>
            <person name="Salamov A."/>
            <person name="Simmons B.A."/>
            <person name="Magnuson J.K."/>
            <person name="Henrissat B."/>
            <person name="Mortensen U.H."/>
            <person name="Larsen T.O."/>
            <person name="Devries R.P."/>
            <person name="Grigoriev I.V."/>
            <person name="Machida M."/>
            <person name="Baker S.E."/>
            <person name="Andersen M.R."/>
        </authorList>
    </citation>
    <scope>NUCLEOTIDE SEQUENCE [LARGE SCALE GENOMIC DNA]</scope>
    <source>
        <strain evidence="1">IBT 14317</strain>
    </source>
</reference>